<evidence type="ECO:0000313" key="4">
    <source>
        <dbReference type="Proteomes" id="UP001500102"/>
    </source>
</evidence>
<feature type="compositionally biased region" description="Basic and acidic residues" evidence="1">
    <location>
        <begin position="524"/>
        <end position="533"/>
    </location>
</feature>
<dbReference type="SUPFAM" id="SSF56112">
    <property type="entry name" value="Protein kinase-like (PK-like)"/>
    <property type="match status" value="1"/>
</dbReference>
<feature type="compositionally biased region" description="Polar residues" evidence="1">
    <location>
        <begin position="511"/>
        <end position="522"/>
    </location>
</feature>
<proteinExistence type="predicted"/>
<organism evidence="3 4">
    <name type="scientific">Arthrobacter humicola</name>
    <dbReference type="NCBI Taxonomy" id="409291"/>
    <lineage>
        <taxon>Bacteria</taxon>
        <taxon>Bacillati</taxon>
        <taxon>Actinomycetota</taxon>
        <taxon>Actinomycetes</taxon>
        <taxon>Micrococcales</taxon>
        <taxon>Micrococcaceae</taxon>
        <taxon>Arthrobacter</taxon>
    </lineage>
</organism>
<dbReference type="InterPro" id="IPR002575">
    <property type="entry name" value="Aminoglycoside_PTrfase"/>
</dbReference>
<accession>A0ABP5L3H5</accession>
<feature type="compositionally biased region" description="Low complexity" evidence="1">
    <location>
        <begin position="445"/>
        <end position="486"/>
    </location>
</feature>
<feature type="compositionally biased region" description="Low complexity" evidence="1">
    <location>
        <begin position="332"/>
        <end position="357"/>
    </location>
</feature>
<dbReference type="Pfam" id="PF01636">
    <property type="entry name" value="APH"/>
    <property type="match status" value="1"/>
</dbReference>
<feature type="domain" description="Aminoglycoside phosphotransferase" evidence="2">
    <location>
        <begin position="32"/>
        <end position="248"/>
    </location>
</feature>
<feature type="compositionally biased region" description="Polar residues" evidence="1">
    <location>
        <begin position="535"/>
        <end position="551"/>
    </location>
</feature>
<evidence type="ECO:0000256" key="1">
    <source>
        <dbReference type="SAM" id="MobiDB-lite"/>
    </source>
</evidence>
<feature type="compositionally biased region" description="Low complexity" evidence="1">
    <location>
        <begin position="374"/>
        <end position="390"/>
    </location>
</feature>
<dbReference type="Gene3D" id="3.90.1200.10">
    <property type="match status" value="1"/>
</dbReference>
<keyword evidence="4" id="KW-1185">Reference proteome</keyword>
<comment type="caution">
    <text evidence="3">The sequence shown here is derived from an EMBL/GenBank/DDBJ whole genome shotgun (WGS) entry which is preliminary data.</text>
</comment>
<evidence type="ECO:0000313" key="3">
    <source>
        <dbReference type="EMBL" id="GAA2141285.1"/>
    </source>
</evidence>
<sequence length="551" mass="56065">MRRKPIELAAVATAAVPGLTPTAVSSAPDDPADFDAALLLDSEGKRWRVRSPRHAEASARLETEFLVLRAFAPGIRAELPFLMPTVAGTVRQGQLSTFVYSHLAGATRSLDDLSSGSPALAREIGAALAAIHDLPRSIVSNADLPSYTPNEFRQRRLNELDQAATTGKIPPLLLRRWEHAMEDVSLWRFNPCVVHGDLHEDNLLVDGDRVTAVTGWTDLRIGDPADDMAWLVASNEQDFVNAVLDHYTSSRRDVPDAHLLRRAALSAEFALAQYLVKGMAAGNQDMIDEAESMLAALADDVAEYGGQPISVEPLPRPVEAPETGAERGGVSAGAPTTASAAPAAPAAPGAGTAPAVSKVTLLPLEPAPAPDASPAPSASAPGPGTGAKPAVHVTPIPRDADAAPPGPAVQTLTNAGTDSRPDADTPDVSSTPDAPGPGAGGQAAGEGTTATSAAPNDASPGDNAAAAVPQADVATADVATADATTADTRDDAGAAGDDGAQAAAPAAGDASTQSIAVVQPSSGKEPDSVKEPESGDNTSTAAITVVDVTSR</sequence>
<feature type="compositionally biased region" description="Low complexity" evidence="1">
    <location>
        <begin position="493"/>
        <end position="510"/>
    </location>
</feature>
<protein>
    <recommendedName>
        <fullName evidence="2">Aminoglycoside phosphotransferase domain-containing protein</fullName>
    </recommendedName>
</protein>
<feature type="region of interest" description="Disordered" evidence="1">
    <location>
        <begin position="307"/>
        <end position="551"/>
    </location>
</feature>
<dbReference type="CDD" id="cd05152">
    <property type="entry name" value="MPH2"/>
    <property type="match status" value="1"/>
</dbReference>
<name>A0ABP5L3H5_9MICC</name>
<gene>
    <name evidence="3" type="ORF">GCM10009825_29590</name>
</gene>
<evidence type="ECO:0000259" key="2">
    <source>
        <dbReference type="Pfam" id="PF01636"/>
    </source>
</evidence>
<reference evidence="4" key="1">
    <citation type="journal article" date="2019" name="Int. J. Syst. Evol. Microbiol.">
        <title>The Global Catalogue of Microorganisms (GCM) 10K type strain sequencing project: providing services to taxonomists for standard genome sequencing and annotation.</title>
        <authorList>
            <consortium name="The Broad Institute Genomics Platform"/>
            <consortium name="The Broad Institute Genome Sequencing Center for Infectious Disease"/>
            <person name="Wu L."/>
            <person name="Ma J."/>
        </authorList>
    </citation>
    <scope>NUCLEOTIDE SEQUENCE [LARGE SCALE GENOMIC DNA]</scope>
    <source>
        <strain evidence="4">JCM 15921</strain>
    </source>
</reference>
<dbReference type="Proteomes" id="UP001500102">
    <property type="component" value="Unassembled WGS sequence"/>
</dbReference>
<dbReference type="InterPro" id="IPR011009">
    <property type="entry name" value="Kinase-like_dom_sf"/>
</dbReference>
<dbReference type="EMBL" id="BAAAQB010000038">
    <property type="protein sequence ID" value="GAA2141285.1"/>
    <property type="molecule type" value="Genomic_DNA"/>
</dbReference>